<dbReference type="InterPro" id="IPR052450">
    <property type="entry name" value="TRBD-Containing_Protein"/>
</dbReference>
<dbReference type="SMART" id="SM00717">
    <property type="entry name" value="SANT"/>
    <property type="match status" value="2"/>
</dbReference>
<dbReference type="Gene3D" id="1.10.10.60">
    <property type="entry name" value="Homeodomain-like"/>
    <property type="match status" value="1"/>
</dbReference>
<dbReference type="InterPro" id="IPR009057">
    <property type="entry name" value="Homeodomain-like_sf"/>
</dbReference>
<accession>A0ABR4ITT2</accession>
<feature type="compositionally biased region" description="Polar residues" evidence="2">
    <location>
        <begin position="537"/>
        <end position="548"/>
    </location>
</feature>
<evidence type="ECO:0000256" key="2">
    <source>
        <dbReference type="SAM" id="MobiDB-lite"/>
    </source>
</evidence>
<dbReference type="PANTHER" id="PTHR46734:SF1">
    <property type="entry name" value="TELOMERIC REPEAT-BINDING FACTOR 1"/>
    <property type="match status" value="1"/>
</dbReference>
<dbReference type="EMBL" id="JBFXLS010000010">
    <property type="protein sequence ID" value="KAL2831174.1"/>
    <property type="molecule type" value="Genomic_DNA"/>
</dbReference>
<organism evidence="4 5">
    <name type="scientific">Aspergillus cavernicola</name>
    <dbReference type="NCBI Taxonomy" id="176166"/>
    <lineage>
        <taxon>Eukaryota</taxon>
        <taxon>Fungi</taxon>
        <taxon>Dikarya</taxon>
        <taxon>Ascomycota</taxon>
        <taxon>Pezizomycotina</taxon>
        <taxon>Eurotiomycetes</taxon>
        <taxon>Eurotiomycetidae</taxon>
        <taxon>Eurotiales</taxon>
        <taxon>Aspergillaceae</taxon>
        <taxon>Aspergillus</taxon>
        <taxon>Aspergillus subgen. Nidulantes</taxon>
    </lineage>
</organism>
<evidence type="ECO:0000256" key="1">
    <source>
        <dbReference type="ARBA" id="ARBA00023242"/>
    </source>
</evidence>
<dbReference type="CDD" id="cd11660">
    <property type="entry name" value="SANT_TRF"/>
    <property type="match status" value="2"/>
</dbReference>
<keyword evidence="1" id="KW-0539">Nucleus</keyword>
<feature type="region of interest" description="Disordered" evidence="2">
    <location>
        <begin position="360"/>
        <end position="414"/>
    </location>
</feature>
<evidence type="ECO:0000313" key="5">
    <source>
        <dbReference type="Proteomes" id="UP001610335"/>
    </source>
</evidence>
<protein>
    <recommendedName>
        <fullName evidence="3">Myb-like domain-containing protein</fullName>
    </recommendedName>
</protein>
<keyword evidence="5" id="KW-1185">Reference proteome</keyword>
<feature type="region of interest" description="Disordered" evidence="2">
    <location>
        <begin position="426"/>
        <end position="450"/>
    </location>
</feature>
<dbReference type="Proteomes" id="UP001610335">
    <property type="component" value="Unassembled WGS sequence"/>
</dbReference>
<feature type="compositionally biased region" description="Low complexity" evidence="2">
    <location>
        <begin position="389"/>
        <end position="406"/>
    </location>
</feature>
<reference evidence="4 5" key="1">
    <citation type="submission" date="2024-07" db="EMBL/GenBank/DDBJ databases">
        <title>Section-level genome sequencing and comparative genomics of Aspergillus sections Usti and Cavernicolus.</title>
        <authorList>
            <consortium name="Lawrence Berkeley National Laboratory"/>
            <person name="Nybo J.L."/>
            <person name="Vesth T.C."/>
            <person name="Theobald S."/>
            <person name="Frisvad J.C."/>
            <person name="Larsen T.O."/>
            <person name="Kjaerboelling I."/>
            <person name="Rothschild-Mancinelli K."/>
            <person name="Lyhne E.K."/>
            <person name="Kogle M.E."/>
            <person name="Barry K."/>
            <person name="Clum A."/>
            <person name="Na H."/>
            <person name="Ledsgaard L."/>
            <person name="Lin J."/>
            <person name="Lipzen A."/>
            <person name="Kuo A."/>
            <person name="Riley R."/>
            <person name="Mondo S."/>
            <person name="LaButti K."/>
            <person name="Haridas S."/>
            <person name="Pangalinan J."/>
            <person name="Salamov A.A."/>
            <person name="Simmons B.A."/>
            <person name="Magnuson J.K."/>
            <person name="Chen J."/>
            <person name="Drula E."/>
            <person name="Henrissat B."/>
            <person name="Wiebenga A."/>
            <person name="Lubbers R.J."/>
            <person name="Gomes A.C."/>
            <person name="Makela M.R."/>
            <person name="Stajich J."/>
            <person name="Grigoriev I.V."/>
            <person name="Mortensen U.H."/>
            <person name="De vries R.P."/>
            <person name="Baker S.E."/>
            <person name="Andersen M.R."/>
        </authorList>
    </citation>
    <scope>NUCLEOTIDE SEQUENCE [LARGE SCALE GENOMIC DNA]</scope>
    <source>
        <strain evidence="4 5">CBS 600.67</strain>
    </source>
</reference>
<feature type="region of interest" description="Disordered" evidence="2">
    <location>
        <begin position="522"/>
        <end position="554"/>
    </location>
</feature>
<dbReference type="InterPro" id="IPR001005">
    <property type="entry name" value="SANT/Myb"/>
</dbReference>
<evidence type="ECO:0000259" key="3">
    <source>
        <dbReference type="PROSITE" id="PS50090"/>
    </source>
</evidence>
<feature type="compositionally biased region" description="Basic and acidic residues" evidence="2">
    <location>
        <begin position="242"/>
        <end position="260"/>
    </location>
</feature>
<dbReference type="Gene3D" id="1.10.246.220">
    <property type="match status" value="1"/>
</dbReference>
<dbReference type="SUPFAM" id="SSF46689">
    <property type="entry name" value="Homeodomain-like"/>
    <property type="match status" value="2"/>
</dbReference>
<sequence>MDPNGVFARSFDESLIRELPHLRIAPLRDPVSSRSLRIPLTLEPNASGVREPTTISKASGSVGILPPRNEVSGTVIESSNAIRLKKNEFAPESLLDPPPRPILPAFVNPRALERFPYSSFDDDNLQSRKRRRVELQSESFGEHLQLPIPQTQKEQRPPPFGPFAILNGLNEPPPNAALLPPIEAGSMTQLLTKPFRDSIVVEPTLLATSSTPERREGRIAEILDSPIAKKPSPNQSSLDNGKANKSELERDSAHIGEEPHLAMGTNKPLSPKARGRSRRNIRKWTDEETIDLLHGVIKCGIGNWKEILAQPGLNFDKRSSSNLKDRFRVCCPWAYQSPDPNEAIRYLRDALDKALSRAESDSSAKKFHIPQPFPADPGPLASLRTPGLTQSGSSSSFSSTETSQNSPEHHPRSRSVLEDALTLPDMSKSSLEHSGFPDPHHSAKFRRRSRRPFTAAEDEALLKGYAVHGFQWTLIQQDKRLNLGHRKATDLRDRFRTKFPDAYRDGGSVSGGTLQAQMTKDEALTDGTNRGPKSKPDLQNSTRTSNGRSGKPGNIILSTSVAVDPVLPSPVPPRTTREGFTGISASGFPFPDEISTNATGVDLPPLVWDDIP</sequence>
<feature type="region of interest" description="Disordered" evidence="2">
    <location>
        <begin position="221"/>
        <end position="278"/>
    </location>
</feature>
<dbReference type="PROSITE" id="PS50090">
    <property type="entry name" value="MYB_LIKE"/>
    <property type="match status" value="1"/>
</dbReference>
<gene>
    <name evidence="4" type="ORF">BDW59DRAFT_140593</name>
</gene>
<name>A0ABR4ITT2_9EURO</name>
<evidence type="ECO:0000313" key="4">
    <source>
        <dbReference type="EMBL" id="KAL2831174.1"/>
    </source>
</evidence>
<dbReference type="PANTHER" id="PTHR46734">
    <property type="entry name" value="TELOMERIC REPEAT-BINDING FACTOR 1 TERF1"/>
    <property type="match status" value="1"/>
</dbReference>
<feature type="domain" description="Myb-like" evidence="3">
    <location>
        <begin position="276"/>
        <end position="328"/>
    </location>
</feature>
<dbReference type="Pfam" id="PF00249">
    <property type="entry name" value="Myb_DNA-binding"/>
    <property type="match status" value="1"/>
</dbReference>
<comment type="caution">
    <text evidence="4">The sequence shown here is derived from an EMBL/GenBank/DDBJ whole genome shotgun (WGS) entry which is preliminary data.</text>
</comment>
<proteinExistence type="predicted"/>